<name>A0ABS9MCK3_9FIRM</name>
<dbReference type="Pfam" id="PF13187">
    <property type="entry name" value="Fer4_9"/>
    <property type="match status" value="1"/>
</dbReference>
<dbReference type="InterPro" id="IPR017900">
    <property type="entry name" value="4Fe4S_Fe_S_CS"/>
</dbReference>
<keyword evidence="3" id="KW-0408">Iron</keyword>
<organism evidence="7 8">
    <name type="scientific">Intestinimonas massiliensis</name>
    <name type="common">ex Afouda et al. 2020</name>
    <dbReference type="NCBI Taxonomy" id="1673721"/>
    <lineage>
        <taxon>Bacteria</taxon>
        <taxon>Bacillati</taxon>
        <taxon>Bacillota</taxon>
        <taxon>Clostridia</taxon>
        <taxon>Eubacteriales</taxon>
        <taxon>Intestinimonas</taxon>
    </lineage>
</organism>
<proteinExistence type="predicted"/>
<keyword evidence="5" id="KW-0812">Transmembrane</keyword>
<evidence type="ECO:0000256" key="5">
    <source>
        <dbReference type="SAM" id="Phobius"/>
    </source>
</evidence>
<dbReference type="Proteomes" id="UP001200313">
    <property type="component" value="Unassembled WGS sequence"/>
</dbReference>
<evidence type="ECO:0000313" key="7">
    <source>
        <dbReference type="EMBL" id="MCG4528343.1"/>
    </source>
</evidence>
<protein>
    <submittedName>
        <fullName evidence="7">4Fe-4S binding protein</fullName>
    </submittedName>
</protein>
<gene>
    <name evidence="7" type="ORF">L0P79_14900</name>
</gene>
<dbReference type="RefSeq" id="WP_238074763.1">
    <property type="nucleotide sequence ID" value="NZ_JAKNJB010000031.1"/>
</dbReference>
<sequence>MTDRFRAHIVVNVLCTVSLMSIFLTVIGTWIGSRGRRRGLIAQQVAPSAPECYTVLTLPITKGVVFVQKHLTVVHFSPTGGTRRAALLLAEGLAERIDELDLTLPAPTGRAFGPQDAVLFAGPVFGGRLPALMTQRLKHCTGEGTLAVTAAVYGNRAFEDALLELNDCVTAQGFRVVASAALVAEHSISRAVAAGRPDGADREQLLGFAPAILRKLASGGDISVPGNRPYRAWTPSRAVPAVSETCTACGQCAAQCPARAISPDDPKHTDPERCFLCMRCIARCPQHARTYPAKAQAMVDQRLAPLRTVRRENELFV</sequence>
<keyword evidence="2" id="KW-0479">Metal-binding</keyword>
<dbReference type="SUPFAM" id="SSF54862">
    <property type="entry name" value="4Fe-4S ferredoxins"/>
    <property type="match status" value="1"/>
</dbReference>
<keyword evidence="1" id="KW-0004">4Fe-4S</keyword>
<keyword evidence="5" id="KW-1133">Transmembrane helix</keyword>
<dbReference type="SUPFAM" id="SSF52218">
    <property type="entry name" value="Flavoproteins"/>
    <property type="match status" value="1"/>
</dbReference>
<evidence type="ECO:0000256" key="1">
    <source>
        <dbReference type="ARBA" id="ARBA00022485"/>
    </source>
</evidence>
<keyword evidence="8" id="KW-1185">Reference proteome</keyword>
<dbReference type="PANTHER" id="PTHR43687:SF1">
    <property type="entry name" value="FERREDOXIN III"/>
    <property type="match status" value="1"/>
</dbReference>
<feature type="transmembrane region" description="Helical" evidence="5">
    <location>
        <begin position="6"/>
        <end position="31"/>
    </location>
</feature>
<evidence type="ECO:0000256" key="3">
    <source>
        <dbReference type="ARBA" id="ARBA00023004"/>
    </source>
</evidence>
<keyword evidence="5" id="KW-0472">Membrane</keyword>
<evidence type="ECO:0000313" key="8">
    <source>
        <dbReference type="Proteomes" id="UP001200313"/>
    </source>
</evidence>
<comment type="caution">
    <text evidence="7">The sequence shown here is derived from an EMBL/GenBank/DDBJ whole genome shotgun (WGS) entry which is preliminary data.</text>
</comment>
<dbReference type="Gene3D" id="3.40.50.360">
    <property type="match status" value="1"/>
</dbReference>
<dbReference type="PROSITE" id="PS51379">
    <property type="entry name" value="4FE4S_FER_2"/>
    <property type="match status" value="2"/>
</dbReference>
<dbReference type="InterPro" id="IPR029039">
    <property type="entry name" value="Flavoprotein-like_sf"/>
</dbReference>
<dbReference type="InterPro" id="IPR050572">
    <property type="entry name" value="Fe-S_Ferredoxin"/>
</dbReference>
<evidence type="ECO:0000256" key="4">
    <source>
        <dbReference type="ARBA" id="ARBA00023014"/>
    </source>
</evidence>
<feature type="domain" description="4Fe-4S ferredoxin-type" evidence="6">
    <location>
        <begin position="270"/>
        <end position="294"/>
    </location>
</feature>
<accession>A0ABS9MCK3</accession>
<dbReference type="PANTHER" id="PTHR43687">
    <property type="entry name" value="ADENYLYLSULFATE REDUCTASE, BETA SUBUNIT"/>
    <property type="match status" value="1"/>
</dbReference>
<dbReference type="EMBL" id="JAKNJB010000031">
    <property type="protein sequence ID" value="MCG4528343.1"/>
    <property type="molecule type" value="Genomic_DNA"/>
</dbReference>
<feature type="domain" description="4Fe-4S ferredoxin-type" evidence="6">
    <location>
        <begin position="237"/>
        <end position="266"/>
    </location>
</feature>
<reference evidence="7 8" key="1">
    <citation type="submission" date="2022-01" db="EMBL/GenBank/DDBJ databases">
        <title>Collection of gut derived symbiotic bacterial strains cultured from healthy donors.</title>
        <authorList>
            <person name="Lin H."/>
            <person name="Kohout C."/>
            <person name="Waligurski E."/>
            <person name="Pamer E.G."/>
        </authorList>
    </citation>
    <scope>NUCLEOTIDE SEQUENCE [LARGE SCALE GENOMIC DNA]</scope>
    <source>
        <strain evidence="7 8">DFI.3.7</strain>
    </source>
</reference>
<evidence type="ECO:0000259" key="6">
    <source>
        <dbReference type="PROSITE" id="PS51379"/>
    </source>
</evidence>
<dbReference type="InterPro" id="IPR017896">
    <property type="entry name" value="4Fe4S_Fe-S-bd"/>
</dbReference>
<evidence type="ECO:0000256" key="2">
    <source>
        <dbReference type="ARBA" id="ARBA00022723"/>
    </source>
</evidence>
<dbReference type="PROSITE" id="PS00198">
    <property type="entry name" value="4FE4S_FER_1"/>
    <property type="match status" value="2"/>
</dbReference>
<dbReference type="Gene3D" id="3.30.70.20">
    <property type="match status" value="1"/>
</dbReference>
<keyword evidence="4" id="KW-0411">Iron-sulfur</keyword>